<gene>
    <name evidence="8" type="ORF">FEM48_Zijuj04G0155200</name>
</gene>
<dbReference type="AlphaFoldDB" id="A0A978VKP1"/>
<keyword evidence="4 6" id="KW-1133">Transmembrane helix</keyword>
<protein>
    <recommendedName>
        <fullName evidence="6">WAT1-related protein</fullName>
    </recommendedName>
</protein>
<dbReference type="GO" id="GO:0022857">
    <property type="term" value="F:transmembrane transporter activity"/>
    <property type="evidence" value="ECO:0007669"/>
    <property type="project" value="InterPro"/>
</dbReference>
<accession>A0A978VKP1</accession>
<keyword evidence="5 6" id="KW-0472">Membrane</keyword>
<name>A0A978VKP1_ZIZJJ</name>
<evidence type="ECO:0000256" key="3">
    <source>
        <dbReference type="ARBA" id="ARBA00022692"/>
    </source>
</evidence>
<dbReference type="PANTHER" id="PTHR31218">
    <property type="entry name" value="WAT1-RELATED PROTEIN"/>
    <property type="match status" value="1"/>
</dbReference>
<keyword evidence="3 6" id="KW-0812">Transmembrane</keyword>
<evidence type="ECO:0000313" key="9">
    <source>
        <dbReference type="Proteomes" id="UP000813462"/>
    </source>
</evidence>
<dbReference type="Proteomes" id="UP000813462">
    <property type="component" value="Unassembled WGS sequence"/>
</dbReference>
<comment type="caution">
    <text evidence="8">The sequence shown here is derived from an EMBL/GenBank/DDBJ whole genome shotgun (WGS) entry which is preliminary data.</text>
</comment>
<evidence type="ECO:0000313" key="8">
    <source>
        <dbReference type="EMBL" id="KAH7533660.1"/>
    </source>
</evidence>
<feature type="transmembrane region" description="Helical" evidence="6">
    <location>
        <begin position="55"/>
        <end position="77"/>
    </location>
</feature>
<feature type="transmembrane region" description="Helical" evidence="6">
    <location>
        <begin position="293"/>
        <end position="313"/>
    </location>
</feature>
<evidence type="ECO:0000256" key="5">
    <source>
        <dbReference type="ARBA" id="ARBA00023136"/>
    </source>
</evidence>
<dbReference type="SUPFAM" id="SSF103481">
    <property type="entry name" value="Multidrug resistance efflux transporter EmrE"/>
    <property type="match status" value="1"/>
</dbReference>
<evidence type="ECO:0000259" key="7">
    <source>
        <dbReference type="Pfam" id="PF00892"/>
    </source>
</evidence>
<feature type="transmembrane region" description="Helical" evidence="6">
    <location>
        <begin position="229"/>
        <end position="249"/>
    </location>
</feature>
<sequence length="382" mass="42172">MHTKTNMEEEEAGGVLRGRSRREECIPYLLCIFSAVCFAGFNIISKVYLNKGMSVYVLVAYGHAFGTLTTAFLAILFERNNQSKISIPIFRNIFFLGLLGAILGRTLFYKGLEYTSPIFASALANTQPSITFIFAVLFRMEKLEISKLGGQAKVGGTAIALAGATTITLYKGIAVISSRTKDSHQTSSSIGSIDKDWIKGSLMLIVSYISLSLFFILQTKTIKMYPAPMTLTALTCLSGTLLSTIMTAILDHKAASWRLSWNITLLAPLYSGIVVFGIIAYVQTLILRRKGPVFTIAFRPLNTVMVAIMGVLILREALHFGRYIDISCTSILYIWISCIIGALLIVIGLYAILWGKKKEKEKDTVEHTTVSQQVDAEIKLEK</sequence>
<dbReference type="InterPro" id="IPR000620">
    <property type="entry name" value="EamA_dom"/>
</dbReference>
<evidence type="ECO:0000256" key="4">
    <source>
        <dbReference type="ARBA" id="ARBA00022989"/>
    </source>
</evidence>
<proteinExistence type="inferred from homology"/>
<feature type="transmembrane region" description="Helical" evidence="6">
    <location>
        <begin position="333"/>
        <end position="353"/>
    </location>
</feature>
<dbReference type="InterPro" id="IPR037185">
    <property type="entry name" value="EmrE-like"/>
</dbReference>
<evidence type="ECO:0000256" key="6">
    <source>
        <dbReference type="RuleBase" id="RU363077"/>
    </source>
</evidence>
<feature type="transmembrane region" description="Helical" evidence="6">
    <location>
        <begin position="197"/>
        <end position="217"/>
    </location>
</feature>
<reference evidence="8" key="1">
    <citation type="journal article" date="2021" name="Front. Plant Sci.">
        <title>Chromosome-Scale Genome Assembly for Chinese Sour Jujube and Insights Into Its Genome Evolution and Domestication Signature.</title>
        <authorList>
            <person name="Shen L.-Y."/>
            <person name="Luo H."/>
            <person name="Wang X.-L."/>
            <person name="Wang X.-M."/>
            <person name="Qiu X.-J."/>
            <person name="Liu H."/>
            <person name="Zhou S.-S."/>
            <person name="Jia K.-H."/>
            <person name="Nie S."/>
            <person name="Bao Y.-T."/>
            <person name="Zhang R.-G."/>
            <person name="Yun Q.-Z."/>
            <person name="Chai Y.-H."/>
            <person name="Lu J.-Y."/>
            <person name="Li Y."/>
            <person name="Zhao S.-W."/>
            <person name="Mao J.-F."/>
            <person name="Jia S.-G."/>
            <person name="Mao Y.-M."/>
        </authorList>
    </citation>
    <scope>NUCLEOTIDE SEQUENCE</scope>
    <source>
        <strain evidence="8">AT0</strain>
        <tissue evidence="8">Leaf</tissue>
    </source>
</reference>
<feature type="transmembrane region" description="Helical" evidence="6">
    <location>
        <begin position="114"/>
        <end position="138"/>
    </location>
</feature>
<dbReference type="EMBL" id="JAEACU010000004">
    <property type="protein sequence ID" value="KAH7533660.1"/>
    <property type="molecule type" value="Genomic_DNA"/>
</dbReference>
<feature type="transmembrane region" description="Helical" evidence="6">
    <location>
        <begin position="261"/>
        <end position="281"/>
    </location>
</feature>
<evidence type="ECO:0000256" key="2">
    <source>
        <dbReference type="ARBA" id="ARBA00007635"/>
    </source>
</evidence>
<organism evidence="8 9">
    <name type="scientific">Ziziphus jujuba var. spinosa</name>
    <dbReference type="NCBI Taxonomy" id="714518"/>
    <lineage>
        <taxon>Eukaryota</taxon>
        <taxon>Viridiplantae</taxon>
        <taxon>Streptophyta</taxon>
        <taxon>Embryophyta</taxon>
        <taxon>Tracheophyta</taxon>
        <taxon>Spermatophyta</taxon>
        <taxon>Magnoliopsida</taxon>
        <taxon>eudicotyledons</taxon>
        <taxon>Gunneridae</taxon>
        <taxon>Pentapetalae</taxon>
        <taxon>rosids</taxon>
        <taxon>fabids</taxon>
        <taxon>Rosales</taxon>
        <taxon>Rhamnaceae</taxon>
        <taxon>Paliureae</taxon>
        <taxon>Ziziphus</taxon>
    </lineage>
</organism>
<feature type="transmembrane region" description="Helical" evidence="6">
    <location>
        <begin position="158"/>
        <end position="177"/>
    </location>
</feature>
<feature type="transmembrane region" description="Helical" evidence="6">
    <location>
        <begin position="89"/>
        <end position="108"/>
    </location>
</feature>
<comment type="subcellular location">
    <subcellularLocation>
        <location evidence="1 6">Membrane</location>
        <topology evidence="1 6">Multi-pass membrane protein</topology>
    </subcellularLocation>
</comment>
<feature type="domain" description="EamA" evidence="7">
    <location>
        <begin position="28"/>
        <end position="150"/>
    </location>
</feature>
<dbReference type="InterPro" id="IPR030184">
    <property type="entry name" value="WAT1-related"/>
</dbReference>
<dbReference type="Pfam" id="PF00892">
    <property type="entry name" value="EamA"/>
    <property type="match status" value="1"/>
</dbReference>
<dbReference type="GO" id="GO:0016020">
    <property type="term" value="C:membrane"/>
    <property type="evidence" value="ECO:0007669"/>
    <property type="project" value="UniProtKB-SubCell"/>
</dbReference>
<feature type="transmembrane region" description="Helical" evidence="6">
    <location>
        <begin position="26"/>
        <end position="49"/>
    </location>
</feature>
<comment type="similarity">
    <text evidence="2 6">Belongs to the drug/metabolite transporter (DMT) superfamily. Plant drug/metabolite exporter (P-DME) (TC 2.A.7.4) family.</text>
</comment>
<evidence type="ECO:0000256" key="1">
    <source>
        <dbReference type="ARBA" id="ARBA00004141"/>
    </source>
</evidence>